<dbReference type="InterPro" id="IPR052895">
    <property type="entry name" value="HetReg/Transcr_Mod"/>
</dbReference>
<evidence type="ECO:0000256" key="2">
    <source>
        <dbReference type="ARBA" id="ARBA00022980"/>
    </source>
</evidence>
<evidence type="ECO:0000259" key="4">
    <source>
        <dbReference type="SMART" id="SM01382"/>
    </source>
</evidence>
<dbReference type="InterPro" id="IPR008991">
    <property type="entry name" value="Translation_prot_SH3-like_sf"/>
</dbReference>
<dbReference type="InterPro" id="IPR014726">
    <property type="entry name" value="Ribosomal_uL2_dom3"/>
</dbReference>
<dbReference type="Pfam" id="PF06985">
    <property type="entry name" value="HET"/>
    <property type="match status" value="1"/>
</dbReference>
<sequence>MAKPRLIGAVLFDVRVKLPSGASVHGMIGIVAGGGRTDKPLSKASRAKHKYAVKPNSWLKTRGVAMNLVDHPHGGGNHQHIGKALTIAQYTARGQRAGLIAARRKGLIRDEATCLQELSDAEETYGPYSPQLSSALRKLSDFYQNIGESTKLESMLQRTLMFDERTAGRIHSDTIATSFNLTDVYIQRGKLKEALILLERVAEGSRKLGTDTNIEMRVLYRLGLDFRNRNFHDEAINVLERAFESYSKALGGTHTATIAMSKVLSFSYLQQFYQQPLRNDRPRHQCVIKLAQLCEQILKVERGPLWALGLMCLWSNDAANASFAFKQSTSSGSCDVCKKQIKPRTRWLACKSCLFLFVCDDCYQKWIARTEQEKPNTATCAGHTFYVVGVEDTDQASTRGIDDEEEVGLWLRRLIDQKTTQATAISYLDYWERLGKPEELREFRNPVYFYESDSLPAHVDEVKAKAAPVQRLKWSKWWTTKLDETASEDDLQSELIEHAHAILRLAGIPTAPAREHDMLRHEPESVVAKFYQKFRLAEPGKSIRLLVLLPGEGPTLKATIFCVNLSSSPIYEALSYVWGEMEAKTSYVIEIEGINMEITPNLYHALQALRMKENSRVLWVDSLCINQNDNQDKEIQIGMMLEIYRSAQHVVVYLGEPKTGGLALFSFLNRNVDEEDSVDKAIEDLGLDERNIRELLEAYVHFCLLPWWNRIWVQQEYSLSRTDPTFHLGRNSIQASALLRDWKMLQGNIATHLIPFSGNFKLDLDVQKSWQPIMRQLLHVYDRIYGMLSFLDPIAQAVFTPNYSESVETAFHKLATWVLAIDGWQQVFWWYPYRLSPSMPSWVPDFTKPIPEAAMLEHNLFDYGRLKKSSRCPLAIRDGVLAMEGYLLDSVNHVYAINQPDWPNTVRELWFLENIFAATPSAALLRKSPPVFKALPMLHTRDLIRKWVSPIVKRDMESITFELPPFNVFEKHDILKSSFDPFFNEVKDAYKTHIATCESLMEQLQGLSKDFVPTSVQARIPISIQMLEHQKIASAFMQICTRLSTLRLFLEKANHSSTDLSGAALFDYPSLLGQIKHLRKPSLPCQFSASQTSVVSTKLRNLKVPTNSGSSADWIPSNESGIATKIQPCYELLQHHITACEHEEEVRMRVRLVLSFVNAIRSFPDSTQKISSTADDSYLQYRDQQIADGDTIKKTITEDHDRYMTLSQRIAQESRQYFEYLAAQFPSNDEVSALISEYNTVLEAGQTTSNTLKTTTETATAKLEEGKPQILANKMFLHDKKAFDRESYEHATWLSGRTFFDTKFGLVGMGCQGVTDIQMGDKVVVLKNTEFPMVIRETEDKQYHTIVGYAIVRGFKYEEFEKLGKFQKPLREAFYFR</sequence>
<dbReference type="Proteomes" id="UP000250266">
    <property type="component" value="Unassembled WGS sequence"/>
</dbReference>
<proteinExistence type="inferred from homology"/>
<dbReference type="Gene3D" id="4.10.950.10">
    <property type="entry name" value="Ribosomal protein L2, domain 3"/>
    <property type="match status" value="1"/>
</dbReference>
<dbReference type="SMART" id="SM01382">
    <property type="entry name" value="Ribosomal_L2_C"/>
    <property type="match status" value="1"/>
</dbReference>
<name>A0A8E2JIC0_9PEZI</name>
<organism evidence="5 6">
    <name type="scientific">Lepidopterella palustris CBS 459.81</name>
    <dbReference type="NCBI Taxonomy" id="1314670"/>
    <lineage>
        <taxon>Eukaryota</taxon>
        <taxon>Fungi</taxon>
        <taxon>Dikarya</taxon>
        <taxon>Ascomycota</taxon>
        <taxon>Pezizomycotina</taxon>
        <taxon>Dothideomycetes</taxon>
        <taxon>Pleosporomycetidae</taxon>
        <taxon>Mytilinidiales</taxon>
        <taxon>Argynnaceae</taxon>
        <taxon>Lepidopterella</taxon>
    </lineage>
</organism>
<dbReference type="InterPro" id="IPR011990">
    <property type="entry name" value="TPR-like_helical_dom_sf"/>
</dbReference>
<evidence type="ECO:0000256" key="1">
    <source>
        <dbReference type="ARBA" id="ARBA00005636"/>
    </source>
</evidence>
<keyword evidence="6" id="KW-1185">Reference proteome</keyword>
<dbReference type="GO" id="GO:0003735">
    <property type="term" value="F:structural constituent of ribosome"/>
    <property type="evidence" value="ECO:0007669"/>
    <property type="project" value="InterPro"/>
</dbReference>
<dbReference type="GO" id="GO:0006412">
    <property type="term" value="P:translation"/>
    <property type="evidence" value="ECO:0007669"/>
    <property type="project" value="InterPro"/>
</dbReference>
<dbReference type="EMBL" id="KV744854">
    <property type="protein sequence ID" value="OCK83720.1"/>
    <property type="molecule type" value="Genomic_DNA"/>
</dbReference>
<keyword evidence="2" id="KW-0689">Ribosomal protein</keyword>
<dbReference type="SUPFAM" id="SSF48452">
    <property type="entry name" value="TPR-like"/>
    <property type="match status" value="1"/>
</dbReference>
<evidence type="ECO:0000313" key="5">
    <source>
        <dbReference type="EMBL" id="OCK83720.1"/>
    </source>
</evidence>
<dbReference type="InterPro" id="IPR022669">
    <property type="entry name" value="Ribosomal_uL2_C"/>
</dbReference>
<dbReference type="FunFam" id="4.10.950.10:FF:000002">
    <property type="entry name" value="60S ribosomal protein L2"/>
    <property type="match status" value="1"/>
</dbReference>
<dbReference type="GO" id="GO:1990904">
    <property type="term" value="C:ribonucleoprotein complex"/>
    <property type="evidence" value="ECO:0007669"/>
    <property type="project" value="UniProtKB-KW"/>
</dbReference>
<feature type="domain" description="Large ribosomal subunit protein uL2 C-terminal" evidence="4">
    <location>
        <begin position="5"/>
        <end position="93"/>
    </location>
</feature>
<dbReference type="SUPFAM" id="SSF50104">
    <property type="entry name" value="Translation proteins SH3-like domain"/>
    <property type="match status" value="1"/>
</dbReference>
<dbReference type="InterPro" id="IPR010730">
    <property type="entry name" value="HET"/>
</dbReference>
<dbReference type="Pfam" id="PF26639">
    <property type="entry name" value="Het-6_barrel"/>
    <property type="match status" value="1"/>
</dbReference>
<accession>A0A8E2JIC0</accession>
<dbReference type="Pfam" id="PF03947">
    <property type="entry name" value="Ribosomal_L2_C"/>
    <property type="match status" value="1"/>
</dbReference>
<gene>
    <name evidence="5" type="ORF">K432DRAFT_390168</name>
</gene>
<protein>
    <submittedName>
        <fullName evidence="5">HET-domain-containing protein</fullName>
    </submittedName>
</protein>
<evidence type="ECO:0000313" key="6">
    <source>
        <dbReference type="Proteomes" id="UP000250266"/>
    </source>
</evidence>
<dbReference type="Gene3D" id="1.25.40.10">
    <property type="entry name" value="Tetratricopeptide repeat domain"/>
    <property type="match status" value="1"/>
</dbReference>
<comment type="similarity">
    <text evidence="1">Belongs to the universal ribosomal protein uL2 family.</text>
</comment>
<evidence type="ECO:0000256" key="3">
    <source>
        <dbReference type="ARBA" id="ARBA00023274"/>
    </source>
</evidence>
<dbReference type="PANTHER" id="PTHR24148">
    <property type="entry name" value="ANKYRIN REPEAT DOMAIN-CONTAINING PROTEIN 39 HOMOLOG-RELATED"/>
    <property type="match status" value="1"/>
</dbReference>
<reference evidence="5 6" key="1">
    <citation type="journal article" date="2016" name="Nat. Commun.">
        <title>Ectomycorrhizal ecology is imprinted in the genome of the dominant symbiotic fungus Cenococcum geophilum.</title>
        <authorList>
            <consortium name="DOE Joint Genome Institute"/>
            <person name="Peter M."/>
            <person name="Kohler A."/>
            <person name="Ohm R.A."/>
            <person name="Kuo A."/>
            <person name="Krutzmann J."/>
            <person name="Morin E."/>
            <person name="Arend M."/>
            <person name="Barry K.W."/>
            <person name="Binder M."/>
            <person name="Choi C."/>
            <person name="Clum A."/>
            <person name="Copeland A."/>
            <person name="Grisel N."/>
            <person name="Haridas S."/>
            <person name="Kipfer T."/>
            <person name="LaButti K."/>
            <person name="Lindquist E."/>
            <person name="Lipzen A."/>
            <person name="Maire R."/>
            <person name="Meier B."/>
            <person name="Mihaltcheva S."/>
            <person name="Molinier V."/>
            <person name="Murat C."/>
            <person name="Poggeler S."/>
            <person name="Quandt C.A."/>
            <person name="Sperisen C."/>
            <person name="Tritt A."/>
            <person name="Tisserant E."/>
            <person name="Crous P.W."/>
            <person name="Henrissat B."/>
            <person name="Nehls U."/>
            <person name="Egli S."/>
            <person name="Spatafora J.W."/>
            <person name="Grigoriev I.V."/>
            <person name="Martin F.M."/>
        </authorList>
    </citation>
    <scope>NUCLEOTIDE SEQUENCE [LARGE SCALE GENOMIC DNA]</scope>
    <source>
        <strain evidence="5 6">CBS 459.81</strain>
    </source>
</reference>
<dbReference type="OrthoDB" id="5029321at2759"/>
<dbReference type="PANTHER" id="PTHR24148:SF64">
    <property type="entry name" value="HETEROKARYON INCOMPATIBILITY DOMAIN-CONTAINING PROTEIN"/>
    <property type="match status" value="1"/>
</dbReference>
<keyword evidence="3" id="KW-0687">Ribonucleoprotein</keyword>
<dbReference type="GO" id="GO:0005840">
    <property type="term" value="C:ribosome"/>
    <property type="evidence" value="ECO:0007669"/>
    <property type="project" value="UniProtKB-KW"/>
</dbReference>